<dbReference type="EMBL" id="BARU01050022">
    <property type="protein sequence ID" value="GAH98080.1"/>
    <property type="molecule type" value="Genomic_DNA"/>
</dbReference>
<feature type="non-terminal residue" evidence="1">
    <location>
        <position position="1"/>
    </location>
</feature>
<sequence>RRFRAERFKRFLSANCHEANIMPGPHPFLR</sequence>
<name>X1KWR7_9ZZZZ</name>
<protein>
    <submittedName>
        <fullName evidence="1">Uncharacterized protein</fullName>
    </submittedName>
</protein>
<organism evidence="1">
    <name type="scientific">marine sediment metagenome</name>
    <dbReference type="NCBI Taxonomy" id="412755"/>
    <lineage>
        <taxon>unclassified sequences</taxon>
        <taxon>metagenomes</taxon>
        <taxon>ecological metagenomes</taxon>
    </lineage>
</organism>
<feature type="non-terminal residue" evidence="1">
    <location>
        <position position="30"/>
    </location>
</feature>
<reference evidence="1" key="1">
    <citation type="journal article" date="2014" name="Front. Microbiol.">
        <title>High frequency of phylogenetically diverse reductive dehalogenase-homologous genes in deep subseafloor sedimentary metagenomes.</title>
        <authorList>
            <person name="Kawai M."/>
            <person name="Futagami T."/>
            <person name="Toyoda A."/>
            <person name="Takaki Y."/>
            <person name="Nishi S."/>
            <person name="Hori S."/>
            <person name="Arai W."/>
            <person name="Tsubouchi T."/>
            <person name="Morono Y."/>
            <person name="Uchiyama I."/>
            <person name="Ito T."/>
            <person name="Fujiyama A."/>
            <person name="Inagaki F."/>
            <person name="Takami H."/>
        </authorList>
    </citation>
    <scope>NUCLEOTIDE SEQUENCE</scope>
    <source>
        <strain evidence="1">Expedition CK06-06</strain>
    </source>
</reference>
<comment type="caution">
    <text evidence="1">The sequence shown here is derived from an EMBL/GenBank/DDBJ whole genome shotgun (WGS) entry which is preliminary data.</text>
</comment>
<dbReference type="AlphaFoldDB" id="X1KWR7"/>
<accession>X1KWR7</accession>
<proteinExistence type="predicted"/>
<gene>
    <name evidence="1" type="ORF">S03H2_73175</name>
</gene>
<evidence type="ECO:0000313" key="1">
    <source>
        <dbReference type="EMBL" id="GAH98080.1"/>
    </source>
</evidence>